<evidence type="ECO:0000313" key="3">
    <source>
        <dbReference type="Proteomes" id="UP001231701"/>
    </source>
</evidence>
<dbReference type="Proteomes" id="UP001231701">
    <property type="component" value="Chromosome"/>
</dbReference>
<dbReference type="PANTHER" id="PTHR43433">
    <property type="entry name" value="HYDROLASE, ALPHA/BETA FOLD FAMILY PROTEIN"/>
    <property type="match status" value="1"/>
</dbReference>
<proteinExistence type="predicted"/>
<dbReference type="GeneID" id="90940830"/>
<dbReference type="InterPro" id="IPR029058">
    <property type="entry name" value="AB_hydrolase_fold"/>
</dbReference>
<name>A0AAX3ZBU8_STRRO</name>
<dbReference type="InterPro" id="IPR026968">
    <property type="entry name" value="PcaD/CatD"/>
</dbReference>
<dbReference type="RefSeq" id="WP_086875719.1">
    <property type="nucleotide sequence ID" value="NZ_CP121271.1"/>
</dbReference>
<keyword evidence="2" id="KW-0378">Hydrolase</keyword>
<organism evidence="2 3">
    <name type="scientific">Streptomyces rochei</name>
    <name type="common">Streptomyces parvullus</name>
    <dbReference type="NCBI Taxonomy" id="1928"/>
    <lineage>
        <taxon>Bacteria</taxon>
        <taxon>Bacillati</taxon>
        <taxon>Actinomycetota</taxon>
        <taxon>Actinomycetes</taxon>
        <taxon>Kitasatosporales</taxon>
        <taxon>Streptomycetaceae</taxon>
        <taxon>Streptomyces</taxon>
        <taxon>Streptomyces rochei group</taxon>
    </lineage>
</organism>
<dbReference type="GO" id="GO:0047570">
    <property type="term" value="F:3-oxoadipate enol-lactonase activity"/>
    <property type="evidence" value="ECO:0007669"/>
    <property type="project" value="UniProtKB-EC"/>
</dbReference>
<dbReference type="InterPro" id="IPR000073">
    <property type="entry name" value="AB_hydrolase_1"/>
</dbReference>
<dbReference type="AlphaFoldDB" id="A0AAX3ZBU8"/>
<dbReference type="GO" id="GO:0042952">
    <property type="term" value="P:beta-ketoadipate pathway"/>
    <property type="evidence" value="ECO:0007669"/>
    <property type="project" value="InterPro"/>
</dbReference>
<sequence length="275" mass="30184">MTSQTPTAITTGDGVRIAYRFDGDESKPVLLLSNSIGTDLHMWDGQVPALTEHFRLLRYDARGHGRSDVPSGPYSLDRLGRDVVELLDALDLERVHVLGLSLGGIVAQWLGIHVPERVDRLVLSNTAAYLGPARQWDRPIAELLEAPDMRATAERFLHNWFPARMLRGDDEIVEGFRRTLLATRREGVAGSWAAVRDYDLRRTAALILSPTLVIAGEHDTVTSADHGRELAATVPGARLTVLPTVHMANVEAQAEFLDAVVAFLTQRSGSEHAMG</sequence>
<dbReference type="InterPro" id="IPR050471">
    <property type="entry name" value="AB_hydrolase"/>
</dbReference>
<feature type="domain" description="AB hydrolase-1" evidence="1">
    <location>
        <begin position="28"/>
        <end position="251"/>
    </location>
</feature>
<dbReference type="Gene3D" id="3.40.50.1820">
    <property type="entry name" value="alpha/beta hydrolase"/>
    <property type="match status" value="1"/>
</dbReference>
<evidence type="ECO:0000313" key="2">
    <source>
        <dbReference type="EMBL" id="WMC84465.1"/>
    </source>
</evidence>
<dbReference type="PANTHER" id="PTHR43433:SF5">
    <property type="entry name" value="AB HYDROLASE-1 DOMAIN-CONTAINING PROTEIN"/>
    <property type="match status" value="1"/>
</dbReference>
<dbReference type="PRINTS" id="PR00111">
    <property type="entry name" value="ABHYDROLASE"/>
</dbReference>
<dbReference type="EC" id="3.1.1.24" evidence="2"/>
<dbReference type="SUPFAM" id="SSF53474">
    <property type="entry name" value="alpha/beta-Hydrolases"/>
    <property type="match status" value="1"/>
</dbReference>
<gene>
    <name evidence="2" type="primary">pcaD</name>
    <name evidence="2" type="ORF">P7W03_02360</name>
</gene>
<evidence type="ECO:0000259" key="1">
    <source>
        <dbReference type="Pfam" id="PF00561"/>
    </source>
</evidence>
<protein>
    <submittedName>
        <fullName evidence="2">3-oxoadipate enol-lactonase</fullName>
        <ecNumber evidence="2">3.1.1.24</ecNumber>
    </submittedName>
</protein>
<dbReference type="NCBIfam" id="TIGR02427">
    <property type="entry name" value="protocat_pcaD"/>
    <property type="match status" value="1"/>
</dbReference>
<accession>A0AAX3ZBU8</accession>
<dbReference type="Pfam" id="PF00561">
    <property type="entry name" value="Abhydrolase_1"/>
    <property type="match status" value="1"/>
</dbReference>
<reference evidence="2" key="1">
    <citation type="submission" date="2023-03" db="EMBL/GenBank/DDBJ databases">
        <title>Borrelidin-producing and root-colonizing Streptomyces rochei is a potent biopesticide for soil-borne oomycete-caused plant diseases.</title>
        <authorList>
            <person name="Zhou D."/>
            <person name="Wang X."/>
            <person name="Navarro-Munoz J.C."/>
            <person name="Li W."/>
            <person name="Li J."/>
            <person name="Jiu M."/>
            <person name="Deng S."/>
            <person name="Ye Y."/>
            <person name="Daly P."/>
            <person name="Wei L."/>
        </authorList>
    </citation>
    <scope>NUCLEOTIDE SEQUENCE</scope>
    <source>
        <strain evidence="2">JK1</strain>
    </source>
</reference>
<dbReference type="EMBL" id="CP121271">
    <property type="protein sequence ID" value="WMC84465.1"/>
    <property type="molecule type" value="Genomic_DNA"/>
</dbReference>